<organism evidence="2 3">
    <name type="scientific">Salinarimonas soli</name>
    <dbReference type="NCBI Taxonomy" id="1638099"/>
    <lineage>
        <taxon>Bacteria</taxon>
        <taxon>Pseudomonadati</taxon>
        <taxon>Pseudomonadota</taxon>
        <taxon>Alphaproteobacteria</taxon>
        <taxon>Hyphomicrobiales</taxon>
        <taxon>Salinarimonadaceae</taxon>
        <taxon>Salinarimonas</taxon>
    </lineage>
</organism>
<dbReference type="EMBL" id="VUOA01000037">
    <property type="protein sequence ID" value="KAA2235151.1"/>
    <property type="molecule type" value="Genomic_DNA"/>
</dbReference>
<keyword evidence="3" id="KW-1185">Reference proteome</keyword>
<feature type="chain" id="PRO_5022879730" evidence="1">
    <location>
        <begin position="28"/>
        <end position="156"/>
    </location>
</feature>
<dbReference type="RefSeq" id="WP_149821097.1">
    <property type="nucleotide sequence ID" value="NZ_VUOA01000037.1"/>
</dbReference>
<dbReference type="OrthoDB" id="14727at2"/>
<reference evidence="2 3" key="1">
    <citation type="submission" date="2019-09" db="EMBL/GenBank/DDBJ databases">
        <title>Salinarimonas rosea gen. nov., sp. nov., a new member of the a-2 subgroup of the Proteobacteria.</title>
        <authorList>
            <person name="Liu J."/>
        </authorList>
    </citation>
    <scope>NUCLEOTIDE SEQUENCE [LARGE SCALE GENOMIC DNA]</scope>
    <source>
        <strain evidence="2 3">BN140002</strain>
    </source>
</reference>
<dbReference type="PROSITE" id="PS51318">
    <property type="entry name" value="TAT"/>
    <property type="match status" value="1"/>
</dbReference>
<protein>
    <submittedName>
        <fullName evidence="2">DUF411 domain-containing protein</fullName>
    </submittedName>
</protein>
<comment type="caution">
    <text evidence="2">The sequence shown here is derived from an EMBL/GenBank/DDBJ whole genome shotgun (WGS) entry which is preliminary data.</text>
</comment>
<keyword evidence="1" id="KW-0732">Signal</keyword>
<feature type="signal peptide" evidence="1">
    <location>
        <begin position="1"/>
        <end position="27"/>
    </location>
</feature>
<accession>A0A5B2V857</accession>
<proteinExistence type="predicted"/>
<evidence type="ECO:0000256" key="1">
    <source>
        <dbReference type="SAM" id="SignalP"/>
    </source>
</evidence>
<sequence length="156" mass="15973">MADVQPTRRTVLAALALAGSGALPAGAATPLTVYKDPTCGCCAGWAKHMRNAGFAVTEKPVADLAEVKARAGVPAALQACHTAFLEGYVLEGHVPAHAAERLLRERPAIAGLAVPGMPVGSPGMAGPDPEAYDVMAFTKEGVPSLYLRVRADGMPG</sequence>
<dbReference type="InterPro" id="IPR006311">
    <property type="entry name" value="TAT_signal"/>
</dbReference>
<reference evidence="2 3" key="2">
    <citation type="submission" date="2019-09" db="EMBL/GenBank/DDBJ databases">
        <authorList>
            <person name="Jin C."/>
        </authorList>
    </citation>
    <scope>NUCLEOTIDE SEQUENCE [LARGE SCALE GENOMIC DNA]</scope>
    <source>
        <strain evidence="2 3">BN140002</strain>
    </source>
</reference>
<evidence type="ECO:0000313" key="2">
    <source>
        <dbReference type="EMBL" id="KAA2235151.1"/>
    </source>
</evidence>
<name>A0A5B2V857_9HYPH</name>
<evidence type="ECO:0000313" key="3">
    <source>
        <dbReference type="Proteomes" id="UP000323142"/>
    </source>
</evidence>
<dbReference type="AlphaFoldDB" id="A0A5B2V857"/>
<gene>
    <name evidence="2" type="ORF">F0L46_20615</name>
</gene>
<dbReference type="Pfam" id="PF04214">
    <property type="entry name" value="DUF411"/>
    <property type="match status" value="1"/>
</dbReference>
<dbReference type="Proteomes" id="UP000323142">
    <property type="component" value="Unassembled WGS sequence"/>
</dbReference>
<dbReference type="InterPro" id="IPR007332">
    <property type="entry name" value="DUF411"/>
</dbReference>